<gene>
    <name evidence="1" type="ORF">PBRA_007551</name>
    <name evidence="2" type="ORF">PLBR_LOCUS9308</name>
</gene>
<accession>A0A0G4IX33</accession>
<keyword evidence="3" id="KW-1185">Reference proteome</keyword>
<reference evidence="1 3" key="1">
    <citation type="submission" date="2015-02" db="EMBL/GenBank/DDBJ databases">
        <authorList>
            <person name="Chooi Y.-H."/>
        </authorList>
    </citation>
    <scope>NUCLEOTIDE SEQUENCE [LARGE SCALE GENOMIC DNA]</scope>
    <source>
        <strain evidence="1">E3</strain>
    </source>
</reference>
<dbReference type="AlphaFoldDB" id="A0A0G4IX33"/>
<dbReference type="Proteomes" id="UP000290189">
    <property type="component" value="Unassembled WGS sequence"/>
</dbReference>
<geneLocation type="mitochondrion" evidence="2"/>
<keyword evidence="2" id="KW-0496">Mitochondrion</keyword>
<protein>
    <submittedName>
        <fullName evidence="1">Uncharacterized protein</fullName>
    </submittedName>
</protein>
<name>A0A0G4IX33_PLABS</name>
<organism evidence="1 3">
    <name type="scientific">Plasmodiophora brassicae</name>
    <name type="common">Clubroot disease agent</name>
    <dbReference type="NCBI Taxonomy" id="37360"/>
    <lineage>
        <taxon>Eukaryota</taxon>
        <taxon>Sar</taxon>
        <taxon>Rhizaria</taxon>
        <taxon>Endomyxa</taxon>
        <taxon>Phytomyxea</taxon>
        <taxon>Plasmodiophorida</taxon>
        <taxon>Plasmodiophoridae</taxon>
        <taxon>Plasmodiophora</taxon>
    </lineage>
</organism>
<reference evidence="2 4" key="2">
    <citation type="submission" date="2018-03" db="EMBL/GenBank/DDBJ databases">
        <authorList>
            <person name="Fogelqvist J."/>
        </authorList>
    </citation>
    <scope>NUCLEOTIDE SEQUENCE [LARGE SCALE GENOMIC DNA]</scope>
</reference>
<sequence length="242" mass="27693">MCRQRHVVMAVVSACSMLLCIAVNRKEDFTPDVKSVDTKDDRARTASWQVGLYWIASGMLAEIVKLASSRINQHPYFLDSASITAAPFYLLRMLYQYAQRRKHLLTKGIWVGRTALDERIPAGASLFAGKDVFHWIIMFDGAGYELVDGADGMFVHEFSVFDQYAAKFEFHRIPLGTMKRTRDEIREFVRTYPETLPDGKKKFHIINNNCQDFVMAAYGFACDLTPFRAKAYMRASMPTFLL</sequence>
<proteinExistence type="predicted"/>
<evidence type="ECO:0000313" key="1">
    <source>
        <dbReference type="EMBL" id="CEO99817.1"/>
    </source>
</evidence>
<evidence type="ECO:0000313" key="3">
    <source>
        <dbReference type="Proteomes" id="UP000039324"/>
    </source>
</evidence>
<evidence type="ECO:0000313" key="2">
    <source>
        <dbReference type="EMBL" id="SPR02093.1"/>
    </source>
</evidence>
<dbReference type="Proteomes" id="UP000039324">
    <property type="component" value="Unassembled WGS sequence"/>
</dbReference>
<dbReference type="EMBL" id="CDSF01000094">
    <property type="protein sequence ID" value="CEO99817.1"/>
    <property type="molecule type" value="Genomic_DNA"/>
</dbReference>
<dbReference type="EMBL" id="OVEO01000020">
    <property type="protein sequence ID" value="SPR02093.1"/>
    <property type="molecule type" value="Genomic_DNA"/>
</dbReference>
<evidence type="ECO:0000313" key="4">
    <source>
        <dbReference type="Proteomes" id="UP000290189"/>
    </source>
</evidence>